<evidence type="ECO:0000256" key="2">
    <source>
        <dbReference type="SAM" id="MobiDB-lite"/>
    </source>
</evidence>
<dbReference type="PANTHER" id="PTHR46424">
    <property type="entry name" value="UBX DOMAIN-CONTAINING PROTEIN 4"/>
    <property type="match status" value="1"/>
</dbReference>
<gene>
    <name evidence="4" type="ORF">LSTR_LSTR004140</name>
</gene>
<proteinExistence type="predicted"/>
<protein>
    <recommendedName>
        <fullName evidence="1">UBX domain-containing protein 4</fullName>
    </recommendedName>
</protein>
<dbReference type="GO" id="GO:0005783">
    <property type="term" value="C:endoplasmic reticulum"/>
    <property type="evidence" value="ECO:0007669"/>
    <property type="project" value="TreeGrafter"/>
</dbReference>
<dbReference type="InParanoid" id="A0A482X9J1"/>
<feature type="domain" description="UBX" evidence="3">
    <location>
        <begin position="145"/>
        <end position="220"/>
    </location>
</feature>
<dbReference type="OrthoDB" id="2445133at2759"/>
<dbReference type="AlphaFoldDB" id="A0A482X9J1"/>
<dbReference type="SMART" id="SM00166">
    <property type="entry name" value="UBX"/>
    <property type="match status" value="1"/>
</dbReference>
<dbReference type="PROSITE" id="PS50033">
    <property type="entry name" value="UBX"/>
    <property type="match status" value="1"/>
</dbReference>
<organism evidence="4 5">
    <name type="scientific">Laodelphax striatellus</name>
    <name type="common">Small brown planthopper</name>
    <name type="synonym">Delphax striatella</name>
    <dbReference type="NCBI Taxonomy" id="195883"/>
    <lineage>
        <taxon>Eukaryota</taxon>
        <taxon>Metazoa</taxon>
        <taxon>Ecdysozoa</taxon>
        <taxon>Arthropoda</taxon>
        <taxon>Hexapoda</taxon>
        <taxon>Insecta</taxon>
        <taxon>Pterygota</taxon>
        <taxon>Neoptera</taxon>
        <taxon>Paraneoptera</taxon>
        <taxon>Hemiptera</taxon>
        <taxon>Auchenorrhyncha</taxon>
        <taxon>Fulgoroidea</taxon>
        <taxon>Delphacidae</taxon>
        <taxon>Criomorphinae</taxon>
        <taxon>Laodelphax</taxon>
    </lineage>
</organism>
<dbReference type="PANTHER" id="PTHR46424:SF1">
    <property type="entry name" value="UBX DOMAIN-CONTAINING PROTEIN 4"/>
    <property type="match status" value="1"/>
</dbReference>
<accession>A0A482X9J1</accession>
<keyword evidence="5" id="KW-1185">Reference proteome</keyword>
<dbReference type="InterPro" id="IPR001012">
    <property type="entry name" value="UBX_dom"/>
</dbReference>
<dbReference type="STRING" id="195883.A0A482X9J1"/>
<dbReference type="Proteomes" id="UP000291343">
    <property type="component" value="Unassembled WGS sequence"/>
</dbReference>
<dbReference type="Gene3D" id="3.10.20.90">
    <property type="entry name" value="Phosphatidylinositol 3-kinase Catalytic Subunit, Chain A, domain 1"/>
    <property type="match status" value="1"/>
</dbReference>
<dbReference type="EMBL" id="QKKF02015211">
    <property type="protein sequence ID" value="RZF42332.1"/>
    <property type="molecule type" value="Genomic_DNA"/>
</dbReference>
<dbReference type="SUPFAM" id="SSF54236">
    <property type="entry name" value="Ubiquitin-like"/>
    <property type="match status" value="1"/>
</dbReference>
<dbReference type="SMR" id="A0A482X9J1"/>
<evidence type="ECO:0000256" key="1">
    <source>
        <dbReference type="ARBA" id="ARBA00040925"/>
    </source>
</evidence>
<dbReference type="Pfam" id="PF00789">
    <property type="entry name" value="UBX"/>
    <property type="match status" value="1"/>
</dbReference>
<sequence length="310" mass="36049">MPNFEANLNDALELSKRDDKIVMVIVEDVDEKKTSIMRDAVSELNLKKFPNLITAKVPQNSSHYLDFIELYGNLGTPCLAFIEKKGIPLKVINRISDPKIMFGCLQETARFCNEKVESRRLKESLAKKTIKPVEPLEPPKKEEKPIIVDSRILFRMPDNNSKTNTFKLDETVMTLRNFVDTQIKPPFRYELLTYHPYKQLQNVTSTIRELELFPSAVLMIVPVQSKNSSSVVSGISNLFWFMVNPIWNIWTYIVNIFRPVRQIEEPEPVRRPPQPPTRRRTNVHTLRDSDDRKDDDDENKTWNGNSTQQM</sequence>
<evidence type="ECO:0000313" key="4">
    <source>
        <dbReference type="EMBL" id="RZF42332.1"/>
    </source>
</evidence>
<dbReference type="InterPro" id="IPR029071">
    <property type="entry name" value="Ubiquitin-like_domsf"/>
</dbReference>
<feature type="region of interest" description="Disordered" evidence="2">
    <location>
        <begin position="266"/>
        <end position="310"/>
    </location>
</feature>
<evidence type="ECO:0000259" key="3">
    <source>
        <dbReference type="PROSITE" id="PS50033"/>
    </source>
</evidence>
<evidence type="ECO:0000313" key="5">
    <source>
        <dbReference type="Proteomes" id="UP000291343"/>
    </source>
</evidence>
<dbReference type="GO" id="GO:0036503">
    <property type="term" value="P:ERAD pathway"/>
    <property type="evidence" value="ECO:0007669"/>
    <property type="project" value="TreeGrafter"/>
</dbReference>
<feature type="compositionally biased region" description="Polar residues" evidence="2">
    <location>
        <begin position="301"/>
        <end position="310"/>
    </location>
</feature>
<comment type="caution">
    <text evidence="4">The sequence shown here is derived from an EMBL/GenBank/DDBJ whole genome shotgun (WGS) entry which is preliminary data.</text>
</comment>
<reference evidence="4 5" key="1">
    <citation type="journal article" date="2017" name="Gigascience">
        <title>Genome sequence of the small brown planthopper, Laodelphax striatellus.</title>
        <authorList>
            <person name="Zhu J."/>
            <person name="Jiang F."/>
            <person name="Wang X."/>
            <person name="Yang P."/>
            <person name="Bao Y."/>
            <person name="Zhao W."/>
            <person name="Wang W."/>
            <person name="Lu H."/>
            <person name="Wang Q."/>
            <person name="Cui N."/>
            <person name="Li J."/>
            <person name="Chen X."/>
            <person name="Luo L."/>
            <person name="Yu J."/>
            <person name="Kang L."/>
            <person name="Cui F."/>
        </authorList>
    </citation>
    <scope>NUCLEOTIDE SEQUENCE [LARGE SCALE GENOMIC DNA]</scope>
    <source>
        <strain evidence="4">Lst14</strain>
    </source>
</reference>
<name>A0A482X9J1_LAOST</name>